<dbReference type="GO" id="GO:0039502">
    <property type="term" value="P:symbiont-mediated suppression of host type I interferon-mediated signaling pathway"/>
    <property type="evidence" value="ECO:0007669"/>
    <property type="project" value="UniProtKB-UniRule"/>
</dbReference>
<dbReference type="GO" id="GO:0019904">
    <property type="term" value="F:protein domain specific binding"/>
    <property type="evidence" value="ECO:0007669"/>
    <property type="project" value="UniProtKB-UniRule"/>
</dbReference>
<keyword evidence="9 18" id="KW-0862">Zinc</keyword>
<sequence>MHGAEPSIKDINLELHDLVLPANLLSSEVLEAEEEESEPEPGRYRVVTCCNLCHSPLRLFIEAADERLVRLFHQLLLDGLGILCVACYRTHCQDGRRR</sequence>
<keyword evidence="13 18" id="KW-0804">Transcription</keyword>
<dbReference type="GO" id="GO:0042025">
    <property type="term" value="C:host cell nucleus"/>
    <property type="evidence" value="ECO:0007669"/>
    <property type="project" value="UniProtKB-SubCell"/>
</dbReference>
<evidence type="ECO:0000256" key="9">
    <source>
        <dbReference type="ARBA" id="ARBA00022833"/>
    </source>
</evidence>
<evidence type="ECO:0000313" key="20">
    <source>
        <dbReference type="EMBL" id="AOP12496.1"/>
    </source>
</evidence>
<evidence type="ECO:0000256" key="17">
    <source>
        <dbReference type="ARBA" id="ARBA00023309"/>
    </source>
</evidence>
<dbReference type="GO" id="GO:0052170">
    <property type="term" value="P:symbiont-mediated suppression of host innate immune response"/>
    <property type="evidence" value="ECO:0007669"/>
    <property type="project" value="UniProtKB-KW"/>
</dbReference>
<evidence type="ECO:0000256" key="5">
    <source>
        <dbReference type="ARBA" id="ARBA00022632"/>
    </source>
</evidence>
<evidence type="ECO:0000256" key="6">
    <source>
        <dbReference type="ARBA" id="ARBA00022723"/>
    </source>
</evidence>
<reference evidence="20" key="1">
    <citation type="submission" date="2016-07" db="EMBL/GenBank/DDBJ databases">
        <authorList>
            <person name="Tisza M.J."/>
            <person name="Yuan H."/>
            <person name="Richard S."/>
            <person name="Buck C.B."/>
        </authorList>
    </citation>
    <scope>NUCLEOTIDE SEQUENCE [LARGE SCALE GENOMIC DNA]</scope>
    <source>
        <strain evidence="20">Tvmb1</strain>
    </source>
</reference>
<comment type="similarity">
    <text evidence="18 19">Belongs to the papillomaviridae E7 protein family.</text>
</comment>
<keyword evidence="7 18" id="KW-0863">Zinc-finger</keyword>
<protein>
    <recommendedName>
        <fullName evidence="18 19">Protein E7</fullName>
    </recommendedName>
</protein>
<comment type="domain">
    <text evidence="18">The E7 terminal domain is an intrinsically disordered domain, whose flexibility and conformational transitions confer target adaptability to the oncoprotein. It allows adaptation to a variety of protein targets and exposes the PEST degradation sequence that regulates its turnover in the cell.</text>
</comment>
<comment type="caution">
    <text evidence="18">Lacks conserved residue(s) required for the propagation of feature annotation.</text>
</comment>
<evidence type="ECO:0000256" key="4">
    <source>
        <dbReference type="ARBA" id="ARBA00022581"/>
    </source>
</evidence>
<evidence type="ECO:0000256" key="8">
    <source>
        <dbReference type="ARBA" id="ARBA00022830"/>
    </source>
</evidence>
<evidence type="ECO:0000256" key="2">
    <source>
        <dbReference type="ARBA" id="ARBA00022518"/>
    </source>
</evidence>
<evidence type="ECO:0000256" key="19">
    <source>
        <dbReference type="PIRNR" id="PIRNR003407"/>
    </source>
</evidence>
<dbReference type="InterPro" id="IPR000148">
    <property type="entry name" value="Papilloma_E7"/>
</dbReference>
<evidence type="ECO:0000256" key="7">
    <source>
        <dbReference type="ARBA" id="ARBA00022771"/>
    </source>
</evidence>
<keyword evidence="1 18" id="KW-1121">Modulation of host cell cycle by virus</keyword>
<comment type="function">
    <text evidence="19">E7 protein has both transforming and trans-activating activities.</text>
</comment>
<comment type="subunit">
    <text evidence="18">Homodimer. Homooligomer. Interacts with host RB1; this interaction induces dissociation of RB1-E2F1 complex thereby disrupting RB1 activity. Interacts with host EP300; this interaction represses EP300 transcriptional activity. Interacts with protein E2; this interaction inhibits E7 oncogenic activity. Interacts with host TMEM173/STING; this interaction impairs the ability of TMEM173/STING to sense cytosolic DNA and promote the production of type I interferon (IFN-alpha and IFN-beta).</text>
</comment>
<evidence type="ECO:0000256" key="12">
    <source>
        <dbReference type="ARBA" id="ARBA00023159"/>
    </source>
</evidence>
<dbReference type="GO" id="GO:0030430">
    <property type="term" value="C:host cell cytoplasm"/>
    <property type="evidence" value="ECO:0007669"/>
    <property type="project" value="UniProtKB-SubCell"/>
</dbReference>
<evidence type="ECO:0000256" key="18">
    <source>
        <dbReference type="HAMAP-Rule" id="MF_04004"/>
    </source>
</evidence>
<keyword evidence="17 18" id="KW-1078">G1/S host cell cycle checkpoint dysregulation by virus</keyword>
<keyword evidence="4 18" id="KW-0945">Host-virus interaction</keyword>
<comment type="subcellular location">
    <subcellularLocation>
        <location evidence="18">Host cytoplasm</location>
    </subcellularLocation>
    <subcellularLocation>
        <location evidence="18">Host nucleus</location>
    </subcellularLocation>
    <text evidence="18">Predominantly found in the host nucleus.</text>
</comment>
<comment type="function">
    <text evidence="18">Plays a role in viral genome replication by driving entry of quiescent cells into the cell cycle. Stimulation of progression from G1 to S phase allows the virus to efficiently use the cellular DNA replicating machinery to achieve viral genome replication. E7 protein has both transforming and trans-activating activities. Induces the disassembly of the E2F1 transcription factor from RB1, with subsequent transcriptional activation of E2F1-regulated S-phase genes. Interferes with host histone deacetylation mediated by HDAC1 and HDAC2, leading to transcription activation. Plays also a role in the inhibition of both antiviral and antiproliferative functions of host interferon alpha. Interaction with host TMEM173/STING impairs the ability of TMEM173/STING to sense cytosolic DNA and promote the production of type I interferon (IFN-alpha and IFN-beta).</text>
</comment>
<dbReference type="GO" id="GO:0006351">
    <property type="term" value="P:DNA-templated transcription"/>
    <property type="evidence" value="ECO:0007669"/>
    <property type="project" value="UniProtKB-UniRule"/>
</dbReference>
<keyword evidence="15" id="KW-0922">Interferon antiviral system evasion</keyword>
<dbReference type="Pfam" id="PF00527">
    <property type="entry name" value="E7"/>
    <property type="match status" value="1"/>
</dbReference>
<name>A0A1C9J6P5_9PAPI</name>
<evidence type="ECO:0000256" key="16">
    <source>
        <dbReference type="ARBA" id="ARBA00023280"/>
    </source>
</evidence>
<feature type="short sequence motif" description="Nuclear export signal" evidence="18">
    <location>
        <begin position="68"/>
        <end position="76"/>
    </location>
</feature>
<dbReference type="Proteomes" id="UP000247265">
    <property type="component" value="Segment"/>
</dbReference>
<dbReference type="PIRSF" id="PIRSF003407">
    <property type="entry name" value="Papvi_E7"/>
    <property type="match status" value="1"/>
</dbReference>
<evidence type="ECO:0000256" key="15">
    <source>
        <dbReference type="ARBA" id="ARBA00023258"/>
    </source>
</evidence>
<dbReference type="GO" id="GO:0003677">
    <property type="term" value="F:DNA binding"/>
    <property type="evidence" value="ECO:0007669"/>
    <property type="project" value="UniProtKB-UniRule"/>
</dbReference>
<keyword evidence="16 18" id="KW-0899">Viral immunoevasion</keyword>
<dbReference type="Gene3D" id="3.30.160.330">
    <property type="match status" value="1"/>
</dbReference>
<evidence type="ECO:0000256" key="11">
    <source>
        <dbReference type="ARBA" id="ARBA00023125"/>
    </source>
</evidence>
<proteinExistence type="inferred from homology"/>
<accession>A0A1C9J6P5</accession>
<evidence type="ECO:0000256" key="1">
    <source>
        <dbReference type="ARBA" id="ARBA00022504"/>
    </source>
</evidence>
<evidence type="ECO:0000256" key="14">
    <source>
        <dbReference type="ARBA" id="ARBA00023200"/>
    </source>
</evidence>
<gene>
    <name evidence="18 20" type="primary">E7</name>
</gene>
<keyword evidence="12 18" id="KW-0010">Activator</keyword>
<keyword evidence="6 18" id="KW-0479">Metal-binding</keyword>
<dbReference type="HAMAP" id="MF_04004">
    <property type="entry name" value="PPV_E7"/>
    <property type="match status" value="1"/>
</dbReference>
<keyword evidence="10 18" id="KW-0805">Transcription regulation</keyword>
<dbReference type="EMBL" id="KX599536">
    <property type="protein sequence ID" value="AOP12496.1"/>
    <property type="molecule type" value="Genomic_DNA"/>
</dbReference>
<dbReference type="GO" id="GO:0008270">
    <property type="term" value="F:zinc ion binding"/>
    <property type="evidence" value="ECO:0007669"/>
    <property type="project" value="UniProtKB-KW"/>
</dbReference>
<organism evidence="20">
    <name type="scientific">Canis familiaris papillomavirus 19</name>
    <dbReference type="NCBI Taxonomy" id="2759773"/>
    <lineage>
        <taxon>Viruses</taxon>
        <taxon>Monodnaviria</taxon>
        <taxon>Shotokuvirae</taxon>
        <taxon>Cossaviricota</taxon>
        <taxon>Papovaviricetes</taxon>
        <taxon>Zurhausenvirales</taxon>
        <taxon>Papillomaviridae</taxon>
        <taxon>Firstpapillomavirinae</taxon>
        <taxon>Taupapillomavirus</taxon>
        <taxon>Taupapillomavirus 1</taxon>
    </lineage>
</organism>
<keyword evidence="5 18" id="KW-1090">Inhibition of host innate immune response by virus</keyword>
<keyword evidence="11 18" id="KW-0238">DNA-binding</keyword>
<keyword evidence="8 18" id="KW-1114">Inhibition of host interferon signaling pathway by virus</keyword>
<comment type="PTM">
    <text evidence="18">Highly phosphorylated.</text>
</comment>
<dbReference type="SUPFAM" id="SSF161234">
    <property type="entry name" value="E7 C-terminal domain-like"/>
    <property type="match status" value="1"/>
</dbReference>
<dbReference type="GO" id="GO:0039645">
    <property type="term" value="P:symbiont-mediated perturbation of host cell cycle G1/S transition checkpoint"/>
    <property type="evidence" value="ECO:0007669"/>
    <property type="project" value="UniProtKB-UniRule"/>
</dbReference>
<keyword evidence="3 18" id="KW-1048">Host nucleus</keyword>
<dbReference type="GO" id="GO:0003700">
    <property type="term" value="F:DNA-binding transcription factor activity"/>
    <property type="evidence" value="ECO:0007669"/>
    <property type="project" value="UniProtKB-UniRule"/>
</dbReference>
<keyword evidence="2 18" id="KW-0244">Early protein</keyword>
<evidence type="ECO:0000256" key="13">
    <source>
        <dbReference type="ARBA" id="ARBA00023163"/>
    </source>
</evidence>
<evidence type="ECO:0000256" key="3">
    <source>
        <dbReference type="ARBA" id="ARBA00022562"/>
    </source>
</evidence>
<keyword evidence="14 18" id="KW-1035">Host cytoplasm</keyword>
<evidence type="ECO:0000256" key="10">
    <source>
        <dbReference type="ARBA" id="ARBA00023015"/>
    </source>
</evidence>